<sequence length="667" mass="77269">METFEYIKSNTWKEEYQNEEKKKMRKKVYKFYKENDYGDGYTWVTQSYVPQPSSSLKEESSAAVWLHNKLASTTHLWSFSSTVASQYTVDKLQSIKECFPTLESLVKIKFFLTLFYIPKRNIEEFRQVVQDVIDLTISNCLDQWVLSIAQFVDSYWKTQCLDTESEYDNLESFKESYSELIKAFENSLNNEDGYERTKYLLPLEFDYLNKDARQSILPSLNFLLDDQPETENNSIQAQSDLTSLIGTIDSLKKQTKSHKPIQHFTLIKTSKLNSQLNDLKMRANKFQKTKKTIANLSDNQSYSDTSSLTNTTNKLPFVNRYSSTSKKLDSMATQSDTDSTIRPSSLSSSSFFKRSLTTNTSTITGKSSVVKRDVGIKLLEVDEQNIFNPREAKRKRKEQEREALKKAKQEEKEAKLKLKEQIKSEKEIDDTKEEKMDDSEVEEEEKKEPEPVLQTFTTQSAQLPTPQLSTFNDLFNPNLNNNNNNHNNNYPSFNQQNNNFNNPPIPSMAIPFQYPGFFNQNVTPTKMIDPSLIQQNEQQFQQRATQQQNVFYQPPPQPQQIQAQESPKKQQPSLTLTREQMLQAQEMFANSNKLTRPEKALILGFIAGSRENPRPDQGPLLLIKLNEAEELMTAPTGEQYQIIAETYFQMNYDTGEYKQIKKIKPIT</sequence>
<feature type="region of interest" description="Disordered" evidence="1">
    <location>
        <begin position="552"/>
        <end position="572"/>
    </location>
</feature>
<name>A0A813TDB7_9BILA</name>
<proteinExistence type="predicted"/>
<dbReference type="PANTHER" id="PTHR13328:SF4">
    <property type="entry name" value="NEGATIVE ELONGATION FACTOR A"/>
    <property type="match status" value="1"/>
</dbReference>
<feature type="compositionally biased region" description="Basic and acidic residues" evidence="1">
    <location>
        <begin position="397"/>
        <end position="426"/>
    </location>
</feature>
<evidence type="ECO:0000313" key="3">
    <source>
        <dbReference type="EMBL" id="CAF0812308.1"/>
    </source>
</evidence>
<evidence type="ECO:0000313" key="4">
    <source>
        <dbReference type="Proteomes" id="UP000663879"/>
    </source>
</evidence>
<dbReference type="PANTHER" id="PTHR13328">
    <property type="entry name" value="NEGATIVE ELONGATION FACTOR A NELF-A"/>
    <property type="match status" value="1"/>
</dbReference>
<feature type="compositionally biased region" description="Low complexity" evidence="1">
    <location>
        <begin position="340"/>
        <end position="349"/>
    </location>
</feature>
<dbReference type="OrthoDB" id="2135488at2759"/>
<feature type="compositionally biased region" description="Polar residues" evidence="1">
    <location>
        <begin position="329"/>
        <end position="338"/>
    </location>
</feature>
<dbReference type="InterPro" id="IPR052828">
    <property type="entry name" value="NELF-A_domain"/>
</dbReference>
<protein>
    <recommendedName>
        <fullName evidence="2">NELF-A N-terminal domain-containing protein</fullName>
    </recommendedName>
</protein>
<evidence type="ECO:0000259" key="2">
    <source>
        <dbReference type="Pfam" id="PF23553"/>
    </source>
</evidence>
<evidence type="ECO:0000256" key="1">
    <source>
        <dbReference type="SAM" id="MobiDB-lite"/>
    </source>
</evidence>
<feature type="region of interest" description="Disordered" evidence="1">
    <location>
        <begin position="390"/>
        <end position="452"/>
    </location>
</feature>
<dbReference type="Proteomes" id="UP000663879">
    <property type="component" value="Unassembled WGS sequence"/>
</dbReference>
<feature type="domain" description="NELF-A N-terminal" evidence="2">
    <location>
        <begin position="63"/>
        <end position="215"/>
    </location>
</feature>
<reference evidence="3" key="1">
    <citation type="submission" date="2021-02" db="EMBL/GenBank/DDBJ databases">
        <authorList>
            <person name="Nowell W R."/>
        </authorList>
    </citation>
    <scope>NUCLEOTIDE SEQUENCE</scope>
    <source>
        <strain evidence="3">Ploen Becks lab</strain>
    </source>
</reference>
<dbReference type="Pfam" id="PF23553">
    <property type="entry name" value="NELF-A_N"/>
    <property type="match status" value="1"/>
</dbReference>
<accession>A0A813TDB7</accession>
<feature type="region of interest" description="Disordered" evidence="1">
    <location>
        <begin position="329"/>
        <end position="349"/>
    </location>
</feature>
<gene>
    <name evidence="3" type="ORF">OXX778_LOCUS7037</name>
</gene>
<dbReference type="EMBL" id="CAJNOC010000873">
    <property type="protein sequence ID" value="CAF0812308.1"/>
    <property type="molecule type" value="Genomic_DNA"/>
</dbReference>
<keyword evidence="4" id="KW-1185">Reference proteome</keyword>
<organism evidence="3 4">
    <name type="scientific">Brachionus calyciflorus</name>
    <dbReference type="NCBI Taxonomy" id="104777"/>
    <lineage>
        <taxon>Eukaryota</taxon>
        <taxon>Metazoa</taxon>
        <taxon>Spiralia</taxon>
        <taxon>Gnathifera</taxon>
        <taxon>Rotifera</taxon>
        <taxon>Eurotatoria</taxon>
        <taxon>Monogononta</taxon>
        <taxon>Pseudotrocha</taxon>
        <taxon>Ploima</taxon>
        <taxon>Brachionidae</taxon>
        <taxon>Brachionus</taxon>
    </lineage>
</organism>
<dbReference type="InterPro" id="IPR056557">
    <property type="entry name" value="NELF-A_N"/>
</dbReference>
<dbReference type="AlphaFoldDB" id="A0A813TDB7"/>
<dbReference type="GO" id="GO:0034244">
    <property type="term" value="P:negative regulation of transcription elongation by RNA polymerase II"/>
    <property type="evidence" value="ECO:0007669"/>
    <property type="project" value="TreeGrafter"/>
</dbReference>
<feature type="compositionally biased region" description="Acidic residues" evidence="1">
    <location>
        <begin position="427"/>
        <end position="443"/>
    </location>
</feature>
<comment type="caution">
    <text evidence="3">The sequence shown here is derived from an EMBL/GenBank/DDBJ whole genome shotgun (WGS) entry which is preliminary data.</text>
</comment>
<dbReference type="GO" id="GO:0032021">
    <property type="term" value="C:NELF complex"/>
    <property type="evidence" value="ECO:0007669"/>
    <property type="project" value="TreeGrafter"/>
</dbReference>